<gene>
    <name evidence="2" type="ORF">CUMW_248330</name>
</gene>
<comment type="subcellular location">
    <subcellularLocation>
        <location evidence="1">Membrane</location>
        <topology evidence="1">Single-pass type I membrane protein</topology>
    </subcellularLocation>
</comment>
<dbReference type="SUPFAM" id="SSF56112">
    <property type="entry name" value="Protein kinase-like (PK-like)"/>
    <property type="match status" value="1"/>
</dbReference>
<proteinExistence type="predicted"/>
<comment type="caution">
    <text evidence="2">The sequence shown here is derived from an EMBL/GenBank/DDBJ whole genome shotgun (WGS) entry which is preliminary data.</text>
</comment>
<evidence type="ECO:0000256" key="1">
    <source>
        <dbReference type="ARBA" id="ARBA00004479"/>
    </source>
</evidence>
<dbReference type="EMBL" id="BDQV01000573">
    <property type="protein sequence ID" value="GAY66389.1"/>
    <property type="molecule type" value="Genomic_DNA"/>
</dbReference>
<evidence type="ECO:0008006" key="4">
    <source>
        <dbReference type="Google" id="ProtNLM"/>
    </source>
</evidence>
<name>A0A2H5QP69_CITUN</name>
<keyword evidence="3" id="KW-1185">Reference proteome</keyword>
<dbReference type="InterPro" id="IPR011009">
    <property type="entry name" value="Kinase-like_dom_sf"/>
</dbReference>
<dbReference type="STRING" id="55188.A0A2H5QP69"/>
<dbReference type="PANTHER" id="PTHR48006">
    <property type="entry name" value="LEUCINE-RICH REPEAT-CONTAINING PROTEIN DDB_G0281931-RELATED"/>
    <property type="match status" value="1"/>
</dbReference>
<dbReference type="Proteomes" id="UP000236630">
    <property type="component" value="Unassembled WGS sequence"/>
</dbReference>
<dbReference type="PANTHER" id="PTHR48006:SF81">
    <property type="entry name" value="PROTEIN KINASE DOMAIN-CONTAINING PROTEIN"/>
    <property type="match status" value="1"/>
</dbReference>
<organism evidence="2 3">
    <name type="scientific">Citrus unshiu</name>
    <name type="common">Satsuma mandarin</name>
    <name type="synonym">Citrus nobilis var. unshiu</name>
    <dbReference type="NCBI Taxonomy" id="55188"/>
    <lineage>
        <taxon>Eukaryota</taxon>
        <taxon>Viridiplantae</taxon>
        <taxon>Streptophyta</taxon>
        <taxon>Embryophyta</taxon>
        <taxon>Tracheophyta</taxon>
        <taxon>Spermatophyta</taxon>
        <taxon>Magnoliopsida</taxon>
        <taxon>eudicotyledons</taxon>
        <taxon>Gunneridae</taxon>
        <taxon>Pentapetalae</taxon>
        <taxon>rosids</taxon>
        <taxon>malvids</taxon>
        <taxon>Sapindales</taxon>
        <taxon>Rutaceae</taxon>
        <taxon>Aurantioideae</taxon>
        <taxon>Citrus</taxon>
    </lineage>
</organism>
<dbReference type="Gene3D" id="1.10.510.10">
    <property type="entry name" value="Transferase(Phosphotransferase) domain 1"/>
    <property type="match status" value="1"/>
</dbReference>
<accession>A0A2H5QP69</accession>
<evidence type="ECO:0000313" key="2">
    <source>
        <dbReference type="EMBL" id="GAY66389.1"/>
    </source>
</evidence>
<evidence type="ECO:0000313" key="3">
    <source>
        <dbReference type="Proteomes" id="UP000236630"/>
    </source>
</evidence>
<dbReference type="GO" id="GO:0016020">
    <property type="term" value="C:membrane"/>
    <property type="evidence" value="ECO:0007669"/>
    <property type="project" value="UniProtKB-SubCell"/>
</dbReference>
<reference evidence="2 3" key="1">
    <citation type="journal article" date="2017" name="Front. Genet.">
        <title>Draft sequencing of the heterozygous diploid genome of Satsuma (Citrus unshiu Marc.) using a hybrid assembly approach.</title>
        <authorList>
            <person name="Shimizu T."/>
            <person name="Tanizawa Y."/>
            <person name="Mochizuki T."/>
            <person name="Nagasaki H."/>
            <person name="Yoshioka T."/>
            <person name="Toyoda A."/>
            <person name="Fujiyama A."/>
            <person name="Kaminuma E."/>
            <person name="Nakamura Y."/>
        </authorList>
    </citation>
    <scope>NUCLEOTIDE SEQUENCE [LARGE SCALE GENOMIC DNA]</scope>
    <source>
        <strain evidence="3">cv. Miyagawa wase</strain>
    </source>
</reference>
<sequence length="148" mass="16501">MISALQHPNLVKLYGLCTETLKQPIVYMAPEYAKHGYLTDKAEVCSFGIVTLEIESGRSNVICRTKEDKFYLLDWLGSYLKRARKLNGASCSKFGFKFYRRTSDGNDQCSSSVTPTNRPLMSFVVSMLEGRAAVPDSSLSNAMKPSPK</sequence>
<dbReference type="AlphaFoldDB" id="A0A2H5QP69"/>
<protein>
    <recommendedName>
        <fullName evidence="4">Protein kinase domain-containing protein</fullName>
    </recommendedName>
</protein>
<dbReference type="InterPro" id="IPR051824">
    <property type="entry name" value="LRR_Rcpt-Like_S/T_Kinase"/>
</dbReference>